<comment type="caution">
    <text evidence="1">The sequence shown here is derived from an EMBL/GenBank/DDBJ whole genome shotgun (WGS) entry which is preliminary data.</text>
</comment>
<proteinExistence type="predicted"/>
<dbReference type="GO" id="GO:0110001">
    <property type="term" value="C:toxin-antitoxin complex"/>
    <property type="evidence" value="ECO:0007669"/>
    <property type="project" value="InterPro"/>
</dbReference>
<dbReference type="InterPro" id="IPR018669">
    <property type="entry name" value="Toxin_HigB"/>
</dbReference>
<name>A0A1B9BZH9_9PROT</name>
<dbReference type="GO" id="GO:0003723">
    <property type="term" value="F:RNA binding"/>
    <property type="evidence" value="ECO:0007669"/>
    <property type="project" value="InterPro"/>
</dbReference>
<dbReference type="RefSeq" id="WP_065413131.1">
    <property type="nucleotide sequence ID" value="NZ_MASQ01000078.1"/>
</dbReference>
<gene>
    <name evidence="1" type="ORF">BBC27_09560</name>
</gene>
<sequence>MRVITHRRITAAMKRHTDCATALDQWYRVMKKAHLADFAEMRNLFNSVDKVDDVYVFNVGGNKLRIIAAVHFNTGKVFIRWVFTHPEYDKGYWRAK</sequence>
<reference evidence="1 2" key="1">
    <citation type="submission" date="2016-07" db="EMBL/GenBank/DDBJ databases">
        <title>Draft genome of a psychrotolerant acidophile Acidithiobacillus ferrivorans strain YL15.</title>
        <authorList>
            <person name="Peng T."/>
            <person name="Ma L."/>
            <person name="Nan M."/>
            <person name="An N."/>
            <person name="Wang M."/>
            <person name="Qiu G."/>
            <person name="Zeng W."/>
        </authorList>
    </citation>
    <scope>NUCLEOTIDE SEQUENCE [LARGE SCALE GENOMIC DNA]</scope>
    <source>
        <strain evidence="1 2">YL15</strain>
    </source>
</reference>
<dbReference type="GO" id="GO:0004519">
    <property type="term" value="F:endonuclease activity"/>
    <property type="evidence" value="ECO:0007669"/>
    <property type="project" value="InterPro"/>
</dbReference>
<protein>
    <recommendedName>
        <fullName evidence="3">Type II toxin-antitoxin system HigB family toxin</fullName>
    </recommendedName>
</protein>
<dbReference type="AlphaFoldDB" id="A0A1B9BZH9"/>
<evidence type="ECO:0008006" key="3">
    <source>
        <dbReference type="Google" id="ProtNLM"/>
    </source>
</evidence>
<organism evidence="1 2">
    <name type="scientific">Acidithiobacillus ferrivorans</name>
    <dbReference type="NCBI Taxonomy" id="160808"/>
    <lineage>
        <taxon>Bacteria</taxon>
        <taxon>Pseudomonadati</taxon>
        <taxon>Pseudomonadota</taxon>
        <taxon>Acidithiobacillia</taxon>
        <taxon>Acidithiobacillales</taxon>
        <taxon>Acidithiobacillaceae</taxon>
        <taxon>Acidithiobacillus</taxon>
    </lineage>
</organism>
<evidence type="ECO:0000313" key="2">
    <source>
        <dbReference type="Proteomes" id="UP000093129"/>
    </source>
</evidence>
<accession>A0A1B9BZH9</accession>
<dbReference type="EMBL" id="MASQ01000078">
    <property type="protein sequence ID" value="OCB03122.1"/>
    <property type="molecule type" value="Genomic_DNA"/>
</dbReference>
<dbReference type="Pfam" id="PF09907">
    <property type="entry name" value="HigB_toxin"/>
    <property type="match status" value="1"/>
</dbReference>
<evidence type="ECO:0000313" key="1">
    <source>
        <dbReference type="EMBL" id="OCB03122.1"/>
    </source>
</evidence>
<dbReference type="Proteomes" id="UP000093129">
    <property type="component" value="Unassembled WGS sequence"/>
</dbReference>